<evidence type="ECO:0000256" key="1">
    <source>
        <dbReference type="ARBA" id="ARBA00001933"/>
    </source>
</evidence>
<dbReference type="STRING" id="1945521.A1232T_01659"/>
<evidence type="ECO:0000256" key="2">
    <source>
        <dbReference type="ARBA" id="ARBA00002786"/>
    </source>
</evidence>
<gene>
    <name evidence="4" type="primary">trpB_2</name>
    <name evidence="4" type="ORF">A1232T_01659</name>
</gene>
<evidence type="ECO:0000256" key="3">
    <source>
        <dbReference type="ARBA" id="ARBA00022898"/>
    </source>
</evidence>
<dbReference type="InterPro" id="IPR036052">
    <property type="entry name" value="TrpB-like_PALP_sf"/>
</dbReference>
<keyword evidence="5" id="KW-1185">Reference proteome</keyword>
<dbReference type="Proteomes" id="UP000188357">
    <property type="component" value="Unassembled WGS sequence"/>
</dbReference>
<evidence type="ECO:0000313" key="4">
    <source>
        <dbReference type="EMBL" id="SJM72288.1"/>
    </source>
</evidence>
<dbReference type="PANTHER" id="PTHR48077:SF3">
    <property type="entry name" value="TRYPTOPHAN SYNTHASE"/>
    <property type="match status" value="1"/>
</dbReference>
<accession>A0A1R4GVT3</accession>
<proteinExistence type="predicted"/>
<dbReference type="EMBL" id="FUGE01000159">
    <property type="protein sequence ID" value="SJM72288.1"/>
    <property type="molecule type" value="Genomic_DNA"/>
</dbReference>
<keyword evidence="4" id="KW-0456">Lyase</keyword>
<organism evidence="4 5">
    <name type="scientific">Psychrobacter piechaudii</name>
    <dbReference type="NCBI Taxonomy" id="1945521"/>
    <lineage>
        <taxon>Bacteria</taxon>
        <taxon>Pseudomonadati</taxon>
        <taxon>Pseudomonadota</taxon>
        <taxon>Gammaproteobacteria</taxon>
        <taxon>Moraxellales</taxon>
        <taxon>Moraxellaceae</taxon>
        <taxon>Psychrobacter</taxon>
    </lineage>
</organism>
<keyword evidence="3" id="KW-0663">Pyridoxal phosphate</keyword>
<evidence type="ECO:0000313" key="5">
    <source>
        <dbReference type="Proteomes" id="UP000188357"/>
    </source>
</evidence>
<dbReference type="PANTHER" id="PTHR48077">
    <property type="entry name" value="TRYPTOPHAN SYNTHASE-RELATED"/>
    <property type="match status" value="1"/>
</dbReference>
<dbReference type="Gene3D" id="3.40.50.1100">
    <property type="match status" value="2"/>
</dbReference>
<dbReference type="SUPFAM" id="SSF53686">
    <property type="entry name" value="Tryptophan synthase beta subunit-like PLP-dependent enzymes"/>
    <property type="match status" value="1"/>
</dbReference>
<comment type="cofactor">
    <cofactor evidence="1">
        <name>pyridoxal 5'-phosphate</name>
        <dbReference type="ChEBI" id="CHEBI:597326"/>
    </cofactor>
</comment>
<name>A0A1R4GVT3_9GAMM</name>
<dbReference type="AlphaFoldDB" id="A0A1R4GVT3"/>
<dbReference type="GO" id="GO:0004834">
    <property type="term" value="F:tryptophan synthase activity"/>
    <property type="evidence" value="ECO:0007669"/>
    <property type="project" value="UniProtKB-EC"/>
</dbReference>
<dbReference type="EC" id="4.2.1.20" evidence="4"/>
<dbReference type="GO" id="GO:0005737">
    <property type="term" value="C:cytoplasm"/>
    <property type="evidence" value="ECO:0007669"/>
    <property type="project" value="TreeGrafter"/>
</dbReference>
<reference evidence="4 5" key="1">
    <citation type="submission" date="2017-02" db="EMBL/GenBank/DDBJ databases">
        <authorList>
            <person name="Peterson S.W."/>
        </authorList>
    </citation>
    <scope>NUCLEOTIDE SEQUENCE [LARGE SCALE GENOMIC DNA]</scope>
    <source>
        <strain evidence="4">Psychrobacter_piechaudii</strain>
    </source>
</reference>
<sequence>MFAIGSVVGPAPYPEMVGYFQSVIGHEAREQFLKATGKLPNKVVACVGGGSNAMGMFSGFMDDESVEKVGVEPAG</sequence>
<comment type="function">
    <text evidence="2">The beta subunit is responsible for the synthesis of L-tryptophan from indole and L-serine.</text>
</comment>
<protein>
    <submittedName>
        <fullName evidence="4">Tryptophan synthase beta chain</fullName>
        <ecNumber evidence="4">4.2.1.20</ecNumber>
    </submittedName>
</protein>
<dbReference type="InterPro" id="IPR023026">
    <property type="entry name" value="Trp_synth_beta/beta-like"/>
</dbReference>